<organism evidence="1">
    <name type="scientific">Arion vulgaris</name>
    <dbReference type="NCBI Taxonomy" id="1028688"/>
    <lineage>
        <taxon>Eukaryota</taxon>
        <taxon>Metazoa</taxon>
        <taxon>Spiralia</taxon>
        <taxon>Lophotrochozoa</taxon>
        <taxon>Mollusca</taxon>
        <taxon>Gastropoda</taxon>
        <taxon>Heterobranchia</taxon>
        <taxon>Euthyneura</taxon>
        <taxon>Panpulmonata</taxon>
        <taxon>Eupulmonata</taxon>
        <taxon>Stylommatophora</taxon>
        <taxon>Helicina</taxon>
        <taxon>Arionoidea</taxon>
        <taxon>Arionidae</taxon>
        <taxon>Arion</taxon>
    </lineage>
</organism>
<dbReference type="AlphaFoldDB" id="A0A0B7C1Q0"/>
<name>A0A0B7C1Q0_9EUPU</name>
<protein>
    <submittedName>
        <fullName evidence="1">Uncharacterized protein</fullName>
    </submittedName>
</protein>
<proteinExistence type="predicted"/>
<accession>A0A0B7C1Q0</accession>
<evidence type="ECO:0000313" key="1">
    <source>
        <dbReference type="EMBL" id="CEK99127.1"/>
    </source>
</evidence>
<feature type="non-terminal residue" evidence="1">
    <location>
        <position position="55"/>
    </location>
</feature>
<sequence>MRCVPSILYYEICAYATVAQLIFNKINRTQNKVMRTITGAMGFIIKYEMKKTTFL</sequence>
<dbReference type="EMBL" id="HACG01052256">
    <property type="protein sequence ID" value="CEK99127.1"/>
    <property type="molecule type" value="Transcribed_RNA"/>
</dbReference>
<reference evidence="1" key="1">
    <citation type="submission" date="2014-12" db="EMBL/GenBank/DDBJ databases">
        <title>Insight into the proteome of Arion vulgaris.</title>
        <authorList>
            <person name="Aradska J."/>
            <person name="Bulat T."/>
            <person name="Smidak R."/>
            <person name="Sarate P."/>
            <person name="Gangsoo J."/>
            <person name="Sialana F."/>
            <person name="Bilban M."/>
            <person name="Lubec G."/>
        </authorList>
    </citation>
    <scope>NUCLEOTIDE SEQUENCE</scope>
    <source>
        <tissue evidence="1">Skin</tissue>
    </source>
</reference>
<gene>
    <name evidence="1" type="primary">ORF220464</name>
</gene>